<evidence type="ECO:0000256" key="3">
    <source>
        <dbReference type="ARBA" id="ARBA00023163"/>
    </source>
</evidence>
<dbReference type="GO" id="GO:0003677">
    <property type="term" value="F:DNA binding"/>
    <property type="evidence" value="ECO:0007669"/>
    <property type="project" value="UniProtKB-KW"/>
</dbReference>
<dbReference type="EMBL" id="LVVY01000133">
    <property type="protein sequence ID" value="OAM73566.1"/>
    <property type="molecule type" value="Genomic_DNA"/>
</dbReference>
<evidence type="ECO:0000256" key="1">
    <source>
        <dbReference type="ARBA" id="ARBA00023015"/>
    </source>
</evidence>
<organism evidence="6 7">
    <name type="scientific">Devosia elaeis</name>
    <dbReference type="NCBI Taxonomy" id="1770058"/>
    <lineage>
        <taxon>Bacteria</taxon>
        <taxon>Pseudomonadati</taxon>
        <taxon>Pseudomonadota</taxon>
        <taxon>Alphaproteobacteria</taxon>
        <taxon>Hyphomicrobiales</taxon>
        <taxon>Devosiaceae</taxon>
        <taxon>Devosia</taxon>
    </lineage>
</organism>
<evidence type="ECO:0000256" key="4">
    <source>
        <dbReference type="SAM" id="MobiDB-lite"/>
    </source>
</evidence>
<keyword evidence="3" id="KW-0804">Transcription</keyword>
<feature type="region of interest" description="Disordered" evidence="4">
    <location>
        <begin position="1"/>
        <end position="21"/>
    </location>
</feature>
<feature type="compositionally biased region" description="Polar residues" evidence="4">
    <location>
        <begin position="1"/>
        <end position="14"/>
    </location>
</feature>
<dbReference type="InterPro" id="IPR036388">
    <property type="entry name" value="WH-like_DNA-bd_sf"/>
</dbReference>
<feature type="domain" description="HTH marR-type" evidence="5">
    <location>
        <begin position="26"/>
        <end position="158"/>
    </location>
</feature>
<dbReference type="PROSITE" id="PS50995">
    <property type="entry name" value="HTH_MARR_2"/>
    <property type="match status" value="1"/>
</dbReference>
<evidence type="ECO:0000256" key="2">
    <source>
        <dbReference type="ARBA" id="ARBA00023125"/>
    </source>
</evidence>
<dbReference type="Pfam" id="PF01047">
    <property type="entry name" value="MarR"/>
    <property type="match status" value="1"/>
</dbReference>
<dbReference type="Proteomes" id="UP000078389">
    <property type="component" value="Unassembled WGS sequence"/>
</dbReference>
<dbReference type="SMART" id="SM00347">
    <property type="entry name" value="HTH_MARR"/>
    <property type="match status" value="1"/>
</dbReference>
<evidence type="ECO:0000313" key="7">
    <source>
        <dbReference type="Proteomes" id="UP000078389"/>
    </source>
</evidence>
<name>A0A178HNI4_9HYPH</name>
<dbReference type="RefSeq" id="WP_067460164.1">
    <property type="nucleotide sequence ID" value="NZ_LVVY01000133.1"/>
</dbReference>
<sequence>MQQIGEGMTQSEPSQARGRDRRVRIRADAMYRIHEVSRLISTYFDNAMAAHCITRAQWNAIMHVNQNPGATQTELADLMQMGRAGIGKMLDRLEQKSWIERRPDENDSRVRRVYPHKDADTLFAFMPEAARRLYDDFYAGMGDAEVEQLHDALQTMRRNARLALGKDEPGPANGPSA</sequence>
<evidence type="ECO:0000313" key="6">
    <source>
        <dbReference type="EMBL" id="OAM73566.1"/>
    </source>
</evidence>
<keyword evidence="2" id="KW-0238">DNA-binding</keyword>
<comment type="caution">
    <text evidence="6">The sequence shown here is derived from an EMBL/GenBank/DDBJ whole genome shotgun (WGS) entry which is preliminary data.</text>
</comment>
<dbReference type="STRING" id="1770058.A3840_17760"/>
<dbReference type="PANTHER" id="PTHR42756:SF1">
    <property type="entry name" value="TRANSCRIPTIONAL REPRESSOR OF EMRAB OPERON"/>
    <property type="match status" value="1"/>
</dbReference>
<dbReference type="InterPro" id="IPR036390">
    <property type="entry name" value="WH_DNA-bd_sf"/>
</dbReference>
<dbReference type="GO" id="GO:0003700">
    <property type="term" value="F:DNA-binding transcription factor activity"/>
    <property type="evidence" value="ECO:0007669"/>
    <property type="project" value="InterPro"/>
</dbReference>
<keyword evidence="1" id="KW-0805">Transcription regulation</keyword>
<keyword evidence="7" id="KW-1185">Reference proteome</keyword>
<dbReference type="PANTHER" id="PTHR42756">
    <property type="entry name" value="TRANSCRIPTIONAL REGULATOR, MARR"/>
    <property type="match status" value="1"/>
</dbReference>
<protein>
    <recommendedName>
        <fullName evidence="5">HTH marR-type domain-containing protein</fullName>
    </recommendedName>
</protein>
<proteinExistence type="predicted"/>
<dbReference type="AlphaFoldDB" id="A0A178HNI4"/>
<dbReference type="SUPFAM" id="SSF46785">
    <property type="entry name" value="Winged helix' DNA-binding domain"/>
    <property type="match status" value="1"/>
</dbReference>
<dbReference type="InterPro" id="IPR000835">
    <property type="entry name" value="HTH_MarR-typ"/>
</dbReference>
<gene>
    <name evidence="6" type="ORF">A3840_17760</name>
</gene>
<evidence type="ECO:0000259" key="5">
    <source>
        <dbReference type="PROSITE" id="PS50995"/>
    </source>
</evidence>
<dbReference type="PRINTS" id="PR00598">
    <property type="entry name" value="HTHMARR"/>
</dbReference>
<dbReference type="Gene3D" id="1.10.10.10">
    <property type="entry name" value="Winged helix-like DNA-binding domain superfamily/Winged helix DNA-binding domain"/>
    <property type="match status" value="1"/>
</dbReference>
<accession>A0A178HNI4</accession>
<reference evidence="6 7" key="1">
    <citation type="submission" date="2016-03" db="EMBL/GenBank/DDBJ databases">
        <title>Genome sequencing of Devosia sp. S37.</title>
        <authorList>
            <person name="Mohd Nor M."/>
        </authorList>
    </citation>
    <scope>NUCLEOTIDE SEQUENCE [LARGE SCALE GENOMIC DNA]</scope>
    <source>
        <strain evidence="6 7">S37</strain>
    </source>
</reference>